<reference evidence="2 3" key="1">
    <citation type="submission" date="2017-09" db="EMBL/GenBank/DDBJ databases">
        <authorList>
            <person name="Ehlers B."/>
            <person name="Leendertz F.H."/>
        </authorList>
    </citation>
    <scope>NUCLEOTIDE SEQUENCE [LARGE SCALE GENOMIC DNA]</scope>
    <source>
        <strain evidence="2 3">CGMCC 1.12662</strain>
    </source>
</reference>
<protein>
    <submittedName>
        <fullName evidence="1">Beta-3-deoxy-D-manno-oct-2-ulosonic acid transferase</fullName>
    </submittedName>
    <submittedName>
        <fullName evidence="2">Capsular polysaccharide export protein</fullName>
    </submittedName>
</protein>
<organism evidence="2 3">
    <name type="scientific">Pseudooceanicola antarcticus</name>
    <dbReference type="NCBI Taxonomy" id="1247613"/>
    <lineage>
        <taxon>Bacteria</taxon>
        <taxon>Pseudomonadati</taxon>
        <taxon>Pseudomonadota</taxon>
        <taxon>Alphaproteobacteria</taxon>
        <taxon>Rhodobacterales</taxon>
        <taxon>Paracoccaceae</taxon>
        <taxon>Pseudooceanicola</taxon>
    </lineage>
</organism>
<dbReference type="OrthoDB" id="543755at2"/>
<sequence>MQADAADSFQGTEVSPDHPQPLHFYNAGFLRQKRVRRILELSGYQLTLGKPGPDGLIGVWGHSPYAGRGEAMAAKTGAGLLRIEDAFLRSLHPGRVGEAPIGLTLDRSGCHFDGSQPSDLETLLKTHPFDDAHLLSRTRGLVSRMKEAGLSKYAATDPWLPLPKPGYVLVIDQVRGDASVRLGGGDANSFREMLYWAQEDHPGARVVIKTHPETARGKRKGYYGPADVEAAAPGRISLVDGPVCPWALMEGAVAVYTVSSQLGFEAILAGHRPRVFGLPFYAGWGLSDDRHPLLPGPSRRGRNLTTTQLAAGALVLYPRWYDPYHDRLTSAEEASEALIAQARAWREDRRGWRAENVRLWKRKHFQEFFGQQKSVVFGAQKGKERRMTWGPARDGAVGVEDGFLRSRGLGAELVPPLSLTLDDLGIYYDPRRESRLEHMITARARLRPDQAERAERLIARIREAGLSKYNTGGTVELPKLRPGRRVLVPGQVEDDASIQLGAGPVSTNLELLQAVRRVEPDAVLLYKPHPDVERGLRPGRITQDEAMKYADAVLTETDPAALLGQVDAVWTMTSLMGFEALLRGVDVICTGLPFYAGWGLTRDLDHVPRRRVRVSLEGLVHAALIDYPRYFDPVTRQPCPVEVAVDRLQDSETGPARPALRILAKAQGLLASRADLWR</sequence>
<keyword evidence="1" id="KW-0808">Transferase</keyword>
<dbReference type="GO" id="GO:0016740">
    <property type="term" value="F:transferase activity"/>
    <property type="evidence" value="ECO:0007669"/>
    <property type="project" value="UniProtKB-KW"/>
</dbReference>
<dbReference type="AlphaFoldDB" id="A0A285J9W0"/>
<name>A0A285J9W0_9RHOB</name>
<gene>
    <name evidence="1" type="ORF">CVM39_04910</name>
    <name evidence="2" type="ORF">SAMN06297129_3313</name>
</gene>
<dbReference type="GO" id="GO:0000271">
    <property type="term" value="P:polysaccharide biosynthetic process"/>
    <property type="evidence" value="ECO:0007669"/>
    <property type="project" value="InterPro"/>
</dbReference>
<dbReference type="GO" id="GO:0015774">
    <property type="term" value="P:polysaccharide transport"/>
    <property type="evidence" value="ECO:0007669"/>
    <property type="project" value="InterPro"/>
</dbReference>
<proteinExistence type="predicted"/>
<reference evidence="1 4" key="2">
    <citation type="journal article" date="2018" name="Int. J. Syst. Evol. Microbiol.">
        <title>Pseudooceanicola lipolyticus sp. nov., a marine alphaproteobacterium, reclassification of Oceanicola flagellatus as Pseudooceanicola flagellatus comb. nov. and emended description of the genus Pseudooceanicola.</title>
        <authorList>
            <person name="Huang M.-M."/>
            <person name="Guo L.-L."/>
            <person name="Wu Y.-H."/>
            <person name="Lai Q.-L."/>
            <person name="Shao Z.-Z."/>
            <person name="Wang C.-S."/>
            <person name="Wu M."/>
            <person name="Xu X.-W."/>
        </authorList>
    </citation>
    <scope>NUCLEOTIDE SEQUENCE [LARGE SCALE GENOMIC DNA]</scope>
    <source>
        <strain evidence="1 4">Ar-45</strain>
    </source>
</reference>
<keyword evidence="4" id="KW-1185">Reference proteome</keyword>
<dbReference type="RefSeq" id="WP_097147017.1">
    <property type="nucleotide sequence ID" value="NZ_OBEA01000007.1"/>
</dbReference>
<evidence type="ECO:0000313" key="4">
    <source>
        <dbReference type="Proteomes" id="UP000231702"/>
    </source>
</evidence>
<evidence type="ECO:0000313" key="3">
    <source>
        <dbReference type="Proteomes" id="UP000231655"/>
    </source>
</evidence>
<evidence type="ECO:0000313" key="1">
    <source>
        <dbReference type="EMBL" id="PJE30789.1"/>
    </source>
</evidence>
<evidence type="ECO:0000313" key="2">
    <source>
        <dbReference type="EMBL" id="SNY57022.1"/>
    </source>
</evidence>
<dbReference type="CDD" id="cd16439">
    <property type="entry name" value="beta_Kdo_transferase_KpsC_2"/>
    <property type="match status" value="1"/>
</dbReference>
<dbReference type="EMBL" id="OBEA01000007">
    <property type="protein sequence ID" value="SNY57022.1"/>
    <property type="molecule type" value="Genomic_DNA"/>
</dbReference>
<dbReference type="Proteomes" id="UP000231655">
    <property type="component" value="Unassembled WGS sequence"/>
</dbReference>
<accession>A0A285J9W0</accession>
<dbReference type="InterPro" id="IPR007833">
    <property type="entry name" value="Capsule_polysaccharide_synth"/>
</dbReference>
<dbReference type="Pfam" id="PF05159">
    <property type="entry name" value="Capsule_synth"/>
    <property type="match status" value="4"/>
</dbReference>
<dbReference type="EMBL" id="PGTD01000012">
    <property type="protein sequence ID" value="PJE30789.1"/>
    <property type="molecule type" value="Genomic_DNA"/>
</dbReference>
<dbReference type="Proteomes" id="UP000231702">
    <property type="component" value="Unassembled WGS sequence"/>
</dbReference>
<dbReference type="CDD" id="cd16440">
    <property type="entry name" value="beta_Kdo_transferase_KpsC_1"/>
    <property type="match status" value="1"/>
</dbReference>